<protein>
    <submittedName>
        <fullName evidence="1">Uncharacterized protein</fullName>
    </submittedName>
</protein>
<reference evidence="1" key="2">
    <citation type="submission" date="2020-09" db="EMBL/GenBank/DDBJ databases">
        <authorList>
            <person name="Sun Q."/>
            <person name="Zhou Y."/>
        </authorList>
    </citation>
    <scope>NUCLEOTIDE SEQUENCE</scope>
    <source>
        <strain evidence="1">CGMCC 1.15360</strain>
    </source>
</reference>
<comment type="caution">
    <text evidence="1">The sequence shown here is derived from an EMBL/GenBank/DDBJ whole genome shotgun (WGS) entry which is preliminary data.</text>
</comment>
<accession>A0A916YQH9</accession>
<evidence type="ECO:0000313" key="1">
    <source>
        <dbReference type="EMBL" id="GGD56359.1"/>
    </source>
</evidence>
<organism evidence="1 2">
    <name type="scientific">Croceicoccus mobilis</name>
    <dbReference type="NCBI Taxonomy" id="1703339"/>
    <lineage>
        <taxon>Bacteria</taxon>
        <taxon>Pseudomonadati</taxon>
        <taxon>Pseudomonadota</taxon>
        <taxon>Alphaproteobacteria</taxon>
        <taxon>Sphingomonadales</taxon>
        <taxon>Erythrobacteraceae</taxon>
        <taxon>Croceicoccus</taxon>
    </lineage>
</organism>
<proteinExistence type="predicted"/>
<evidence type="ECO:0000313" key="2">
    <source>
        <dbReference type="Proteomes" id="UP000612349"/>
    </source>
</evidence>
<dbReference type="Proteomes" id="UP000612349">
    <property type="component" value="Unassembled WGS sequence"/>
</dbReference>
<dbReference type="AlphaFoldDB" id="A0A916YQH9"/>
<dbReference type="EMBL" id="BMIP01000001">
    <property type="protein sequence ID" value="GGD56359.1"/>
    <property type="molecule type" value="Genomic_DNA"/>
</dbReference>
<gene>
    <name evidence="1" type="ORF">GCM10010990_01970</name>
</gene>
<sequence length="82" mass="8925">MPINGVAPYNPQQSVLAYWHHQTVGKRGTGSAAECETQMVDDCFKSLSTPAISSQDTYIEPLAENAPTAHHCITPKAARLDR</sequence>
<keyword evidence="2" id="KW-1185">Reference proteome</keyword>
<reference evidence="1" key="1">
    <citation type="journal article" date="2014" name="Int. J. Syst. Evol. Microbiol.">
        <title>Complete genome sequence of Corynebacterium casei LMG S-19264T (=DSM 44701T), isolated from a smear-ripened cheese.</title>
        <authorList>
            <consortium name="US DOE Joint Genome Institute (JGI-PGF)"/>
            <person name="Walter F."/>
            <person name="Albersmeier A."/>
            <person name="Kalinowski J."/>
            <person name="Ruckert C."/>
        </authorList>
    </citation>
    <scope>NUCLEOTIDE SEQUENCE</scope>
    <source>
        <strain evidence="1">CGMCC 1.15360</strain>
    </source>
</reference>
<name>A0A916YQH9_9SPHN</name>